<evidence type="ECO:0000256" key="2">
    <source>
        <dbReference type="ARBA" id="ARBA00022670"/>
    </source>
</evidence>
<accession>A0A1R0H0N3</accession>
<sequence>MSLIQHTKNALSLAIDVCKPGTKFNLIGKTIQDYCDQHGYSTVQEFSGHGIGTTFHQSPLILHFKNDEPGTMQPGMVFTIEPMLNQGSKNISMYPDGWTTSTIDGGRSAQFEHTIIITNSGFEILTI</sequence>
<organism evidence="6 7">
    <name type="scientific">Smittium mucronatum</name>
    <dbReference type="NCBI Taxonomy" id="133383"/>
    <lineage>
        <taxon>Eukaryota</taxon>
        <taxon>Fungi</taxon>
        <taxon>Fungi incertae sedis</taxon>
        <taxon>Zoopagomycota</taxon>
        <taxon>Kickxellomycotina</taxon>
        <taxon>Harpellomycetes</taxon>
        <taxon>Harpellales</taxon>
        <taxon>Legeriomycetaceae</taxon>
        <taxon>Smittium</taxon>
    </lineage>
</organism>
<dbReference type="InterPro" id="IPR001714">
    <property type="entry name" value="Pept_M24_MAP"/>
</dbReference>
<dbReference type="InterPro" id="IPR036005">
    <property type="entry name" value="Creatinase/aminopeptidase-like"/>
</dbReference>
<dbReference type="GO" id="GO:0006508">
    <property type="term" value="P:proteolysis"/>
    <property type="evidence" value="ECO:0007669"/>
    <property type="project" value="UniProtKB-KW"/>
</dbReference>
<dbReference type="GO" id="GO:0046872">
    <property type="term" value="F:metal ion binding"/>
    <property type="evidence" value="ECO:0007669"/>
    <property type="project" value="UniProtKB-KW"/>
</dbReference>
<dbReference type="PROSITE" id="PS00680">
    <property type="entry name" value="MAP_1"/>
    <property type="match status" value="1"/>
</dbReference>
<dbReference type="PRINTS" id="PR00599">
    <property type="entry name" value="MAPEPTIDASE"/>
</dbReference>
<evidence type="ECO:0000259" key="5">
    <source>
        <dbReference type="Pfam" id="PF00557"/>
    </source>
</evidence>
<dbReference type="AlphaFoldDB" id="A0A1R0H0N3"/>
<dbReference type="InterPro" id="IPR002467">
    <property type="entry name" value="Pept_M24A_MAP1"/>
</dbReference>
<dbReference type="SUPFAM" id="SSF55920">
    <property type="entry name" value="Creatinase/aminopeptidase"/>
    <property type="match status" value="1"/>
</dbReference>
<dbReference type="OrthoDB" id="3209743at2759"/>
<dbReference type="STRING" id="133383.A0A1R0H0N3"/>
<name>A0A1R0H0N3_9FUNG</name>
<keyword evidence="4" id="KW-0378">Hydrolase</keyword>
<comment type="caution">
    <text evidence="6">The sequence shown here is derived from an EMBL/GenBank/DDBJ whole genome shotgun (WGS) entry which is preliminary data.</text>
</comment>
<proteinExistence type="predicted"/>
<dbReference type="PANTHER" id="PTHR43330:SF8">
    <property type="entry name" value="METHIONINE AMINOPEPTIDASE 1D, MITOCHONDRIAL"/>
    <property type="match status" value="1"/>
</dbReference>
<keyword evidence="3" id="KW-0479">Metal-binding</keyword>
<keyword evidence="1 6" id="KW-0031">Aminopeptidase</keyword>
<evidence type="ECO:0000313" key="7">
    <source>
        <dbReference type="Proteomes" id="UP000187455"/>
    </source>
</evidence>
<evidence type="ECO:0000313" key="6">
    <source>
        <dbReference type="EMBL" id="OLY82696.1"/>
    </source>
</evidence>
<feature type="domain" description="Peptidase M24" evidence="5">
    <location>
        <begin position="3"/>
        <end position="119"/>
    </location>
</feature>
<keyword evidence="7" id="KW-1185">Reference proteome</keyword>
<dbReference type="GO" id="GO:0070006">
    <property type="term" value="F:metalloaminopeptidase activity"/>
    <property type="evidence" value="ECO:0007669"/>
    <property type="project" value="InterPro"/>
</dbReference>
<evidence type="ECO:0000256" key="1">
    <source>
        <dbReference type="ARBA" id="ARBA00022438"/>
    </source>
</evidence>
<gene>
    <name evidence="6" type="ORF">AYI68_g3167</name>
</gene>
<protein>
    <submittedName>
        <fullName evidence="6">Methionine aminopeptidase 1D, chloroplastic/mitochondrial</fullName>
    </submittedName>
</protein>
<evidence type="ECO:0000256" key="3">
    <source>
        <dbReference type="ARBA" id="ARBA00022723"/>
    </source>
</evidence>
<dbReference type="PANTHER" id="PTHR43330">
    <property type="entry name" value="METHIONINE AMINOPEPTIDASE"/>
    <property type="match status" value="1"/>
</dbReference>
<evidence type="ECO:0000256" key="4">
    <source>
        <dbReference type="ARBA" id="ARBA00022801"/>
    </source>
</evidence>
<dbReference type="Proteomes" id="UP000187455">
    <property type="component" value="Unassembled WGS sequence"/>
</dbReference>
<dbReference type="EMBL" id="LSSL01001317">
    <property type="protein sequence ID" value="OLY82696.1"/>
    <property type="molecule type" value="Genomic_DNA"/>
</dbReference>
<dbReference type="Pfam" id="PF00557">
    <property type="entry name" value="Peptidase_M24"/>
    <property type="match status" value="1"/>
</dbReference>
<dbReference type="InterPro" id="IPR000994">
    <property type="entry name" value="Pept_M24"/>
</dbReference>
<keyword evidence="2" id="KW-0645">Protease</keyword>
<dbReference type="Gene3D" id="3.90.230.10">
    <property type="entry name" value="Creatinase/methionine aminopeptidase superfamily"/>
    <property type="match status" value="1"/>
</dbReference>
<reference evidence="6 7" key="1">
    <citation type="journal article" date="2016" name="Mol. Biol. Evol.">
        <title>Genome-Wide Survey of Gut Fungi (Harpellales) Reveals the First Horizontally Transferred Ubiquitin Gene from a Mosquito Host.</title>
        <authorList>
            <person name="Wang Y."/>
            <person name="White M.M."/>
            <person name="Kvist S."/>
            <person name="Moncalvo J.M."/>
        </authorList>
    </citation>
    <scope>NUCLEOTIDE SEQUENCE [LARGE SCALE GENOMIC DNA]</scope>
    <source>
        <strain evidence="6 7">ALG-7-W6</strain>
    </source>
</reference>